<evidence type="ECO:0000313" key="2">
    <source>
        <dbReference type="EMBL" id="KAA1087516.1"/>
    </source>
</evidence>
<dbReference type="Proteomes" id="UP000324748">
    <property type="component" value="Unassembled WGS sequence"/>
</dbReference>
<feature type="region of interest" description="Disordered" evidence="1">
    <location>
        <begin position="82"/>
        <end position="105"/>
    </location>
</feature>
<gene>
    <name evidence="2" type="ORF">PGT21_032969</name>
</gene>
<keyword evidence="3" id="KW-1185">Reference proteome</keyword>
<organism evidence="2 3">
    <name type="scientific">Puccinia graminis f. sp. tritici</name>
    <dbReference type="NCBI Taxonomy" id="56615"/>
    <lineage>
        <taxon>Eukaryota</taxon>
        <taxon>Fungi</taxon>
        <taxon>Dikarya</taxon>
        <taxon>Basidiomycota</taxon>
        <taxon>Pucciniomycotina</taxon>
        <taxon>Pucciniomycetes</taxon>
        <taxon>Pucciniales</taxon>
        <taxon>Pucciniaceae</taxon>
        <taxon>Puccinia</taxon>
    </lineage>
</organism>
<feature type="region of interest" description="Disordered" evidence="1">
    <location>
        <begin position="136"/>
        <end position="198"/>
    </location>
</feature>
<name>A0A5B0NFK8_PUCGR</name>
<protein>
    <submittedName>
        <fullName evidence="2">Uncharacterized protein</fullName>
    </submittedName>
</protein>
<feature type="compositionally biased region" description="Low complexity" evidence="1">
    <location>
        <begin position="177"/>
        <end position="191"/>
    </location>
</feature>
<proteinExistence type="predicted"/>
<dbReference type="EMBL" id="VSWC01000105">
    <property type="protein sequence ID" value="KAA1087516.1"/>
    <property type="molecule type" value="Genomic_DNA"/>
</dbReference>
<reference evidence="2 3" key="1">
    <citation type="submission" date="2019-05" db="EMBL/GenBank/DDBJ databases">
        <title>Emergence of the Ug99 lineage of the wheat stem rust pathogen through somatic hybridization.</title>
        <authorList>
            <person name="Li F."/>
            <person name="Upadhyaya N.M."/>
            <person name="Sperschneider J."/>
            <person name="Matny O."/>
            <person name="Nguyen-Phuc H."/>
            <person name="Mago R."/>
            <person name="Raley C."/>
            <person name="Miller M.E."/>
            <person name="Silverstein K.A.T."/>
            <person name="Henningsen E."/>
            <person name="Hirsch C.D."/>
            <person name="Visser B."/>
            <person name="Pretorius Z.A."/>
            <person name="Steffenson B.J."/>
            <person name="Schwessinger B."/>
            <person name="Dodds P.N."/>
            <person name="Figueroa M."/>
        </authorList>
    </citation>
    <scope>NUCLEOTIDE SEQUENCE [LARGE SCALE GENOMIC DNA]</scope>
    <source>
        <strain evidence="2">21-0</strain>
    </source>
</reference>
<evidence type="ECO:0000313" key="3">
    <source>
        <dbReference type="Proteomes" id="UP000324748"/>
    </source>
</evidence>
<accession>A0A5B0NFK8</accession>
<sequence>MQSDYLYSRPVATWKGSGGTIRPKKVGVIAVNRVPVPSVIQSEIEELAPTLGANERANIPQTATAADEIFSISSPASEVQIVGPPLAPTTNGADAGNHPPSRQMFLHSSDVQGRKYPCSPDGSLVGEAFHSLSFARREAAGDRSPSQSPQRKRDPTSRPPSPEVTRQMPSGPARVFSSLPSSRPGSHSESSAEPLMRLHPAQPMICMFATNRESASIAAHTPPERQITRDVP</sequence>
<dbReference type="AlphaFoldDB" id="A0A5B0NFK8"/>
<evidence type="ECO:0000256" key="1">
    <source>
        <dbReference type="SAM" id="MobiDB-lite"/>
    </source>
</evidence>
<comment type="caution">
    <text evidence="2">The sequence shown here is derived from an EMBL/GenBank/DDBJ whole genome shotgun (WGS) entry which is preliminary data.</text>
</comment>